<dbReference type="Proteomes" id="UP000425916">
    <property type="component" value="Chromosome"/>
</dbReference>
<gene>
    <name evidence="2" type="ORF">MGLY_16080</name>
</gene>
<dbReference type="AlphaFoldDB" id="A0A6I5ZQK1"/>
<evidence type="ECO:0000313" key="3">
    <source>
        <dbReference type="Proteomes" id="UP000425916"/>
    </source>
</evidence>
<feature type="transmembrane region" description="Helical" evidence="1">
    <location>
        <begin position="28"/>
        <end position="53"/>
    </location>
</feature>
<keyword evidence="1" id="KW-0472">Membrane</keyword>
<keyword evidence="1" id="KW-0812">Transmembrane</keyword>
<proteinExistence type="predicted"/>
<protein>
    <submittedName>
        <fullName evidence="2">Uncharacterized protein</fullName>
    </submittedName>
</protein>
<dbReference type="OrthoDB" id="2645700at2"/>
<reference evidence="2 3" key="1">
    <citation type="submission" date="2019-11" db="EMBL/GenBank/DDBJ databases">
        <title>Genome sequence of Moorella glycerini DSM11254.</title>
        <authorList>
            <person name="Poehlein A."/>
            <person name="Boeer T."/>
            <person name="Daniel R."/>
        </authorList>
    </citation>
    <scope>NUCLEOTIDE SEQUENCE [LARGE SCALE GENOMIC DNA]</scope>
    <source>
        <strain evidence="2 3">DSM 11254</strain>
    </source>
</reference>
<dbReference type="RefSeq" id="WP_156272903.1">
    <property type="nucleotide sequence ID" value="NZ_CP046244.1"/>
</dbReference>
<keyword evidence="1" id="KW-1133">Transmembrane helix</keyword>
<evidence type="ECO:0000313" key="2">
    <source>
        <dbReference type="EMBL" id="QGP92242.1"/>
    </source>
</evidence>
<keyword evidence="3" id="KW-1185">Reference proteome</keyword>
<name>A0A6I5ZQK1_9FIRM</name>
<organism evidence="2 3">
    <name type="scientific">Neomoorella glycerini</name>
    <dbReference type="NCBI Taxonomy" id="55779"/>
    <lineage>
        <taxon>Bacteria</taxon>
        <taxon>Bacillati</taxon>
        <taxon>Bacillota</taxon>
        <taxon>Clostridia</taxon>
        <taxon>Neomoorellales</taxon>
        <taxon>Neomoorellaceae</taxon>
        <taxon>Neomoorella</taxon>
    </lineage>
</organism>
<evidence type="ECO:0000256" key="1">
    <source>
        <dbReference type="SAM" id="Phobius"/>
    </source>
</evidence>
<dbReference type="EMBL" id="CP046244">
    <property type="protein sequence ID" value="QGP92242.1"/>
    <property type="molecule type" value="Genomic_DNA"/>
</dbReference>
<accession>A0A6I5ZQK1</accession>
<sequence>MVDGIHYLAAAIFGSGVSSWSKDLFRSMLGYTAPGLTAWAKIALAGGIIYLLWAEIEAWRPKK</sequence>